<organism evidence="1 2">
    <name type="scientific">Actinacidiphila oryziradicis</name>
    <dbReference type="NCBI Taxonomy" id="2571141"/>
    <lineage>
        <taxon>Bacteria</taxon>
        <taxon>Bacillati</taxon>
        <taxon>Actinomycetota</taxon>
        <taxon>Actinomycetes</taxon>
        <taxon>Kitasatosporales</taxon>
        <taxon>Streptomycetaceae</taxon>
        <taxon>Actinacidiphila</taxon>
    </lineage>
</organism>
<dbReference type="EMBL" id="SUMC01000246">
    <property type="protein sequence ID" value="TJZ93614.1"/>
    <property type="molecule type" value="Genomic_DNA"/>
</dbReference>
<comment type="caution">
    <text evidence="1">The sequence shown here is derived from an EMBL/GenBank/DDBJ whole genome shotgun (WGS) entry which is preliminary data.</text>
</comment>
<proteinExistence type="predicted"/>
<dbReference type="AlphaFoldDB" id="A0A4U0RZ13"/>
<evidence type="ECO:0000313" key="2">
    <source>
        <dbReference type="Proteomes" id="UP000305778"/>
    </source>
</evidence>
<evidence type="ECO:0000313" key="1">
    <source>
        <dbReference type="EMBL" id="TJZ93614.1"/>
    </source>
</evidence>
<dbReference type="Proteomes" id="UP000305778">
    <property type="component" value="Unassembled WGS sequence"/>
</dbReference>
<gene>
    <name evidence="1" type="ORF">FCI23_54325</name>
</gene>
<sequence>MQVDAPVRAFLLRGPARHLPAVLSAAYFWTVDHDYGMHLTLAMGGRFGLHTNDWPPSTQWVAPYLSIIANALDQEESAAFFEAARRAHHRELKVTKARTHQFGFAAYLSTQLDDQERTLARASAWEAIKAIHHIVRQDPTADFEQYIDCAIDAWARSAGRQPVAAASGS</sequence>
<dbReference type="RefSeq" id="WP_136731582.1">
    <property type="nucleotide sequence ID" value="NZ_SUMC01000246.1"/>
</dbReference>
<keyword evidence="2" id="KW-1185">Reference proteome</keyword>
<dbReference type="OrthoDB" id="4190616at2"/>
<protein>
    <submittedName>
        <fullName evidence="1">Uncharacterized protein</fullName>
    </submittedName>
</protein>
<name>A0A4U0RZ13_9ACTN</name>
<reference evidence="1 2" key="1">
    <citation type="submission" date="2019-04" db="EMBL/GenBank/DDBJ databases">
        <title>Streptomyces oryziradicis sp. nov., a novel actinomycete isolated from rhizosphere soil of rice (Oryza sativa L.).</title>
        <authorList>
            <person name="Li C."/>
        </authorList>
    </citation>
    <scope>NUCLEOTIDE SEQUENCE [LARGE SCALE GENOMIC DNA]</scope>
    <source>
        <strain evidence="1 2">NEAU-C40</strain>
    </source>
</reference>
<accession>A0A4U0RZ13</accession>